<dbReference type="AlphaFoldDB" id="A0A4Y9ZXG6"/>
<reference evidence="1 2" key="1">
    <citation type="submission" date="2019-02" db="EMBL/GenBank/DDBJ databases">
        <title>Genome sequencing of the rare red list fungi Hericium alpestre (H. flagellum).</title>
        <authorList>
            <person name="Buettner E."/>
            <person name="Kellner H."/>
        </authorList>
    </citation>
    <scope>NUCLEOTIDE SEQUENCE [LARGE SCALE GENOMIC DNA]</scope>
    <source>
        <strain evidence="1 2">DSM 108284</strain>
    </source>
</reference>
<organism evidence="1 2">
    <name type="scientific">Hericium alpestre</name>
    <dbReference type="NCBI Taxonomy" id="135208"/>
    <lineage>
        <taxon>Eukaryota</taxon>
        <taxon>Fungi</taxon>
        <taxon>Dikarya</taxon>
        <taxon>Basidiomycota</taxon>
        <taxon>Agaricomycotina</taxon>
        <taxon>Agaricomycetes</taxon>
        <taxon>Russulales</taxon>
        <taxon>Hericiaceae</taxon>
        <taxon>Hericium</taxon>
    </lineage>
</organism>
<proteinExistence type="predicted"/>
<comment type="caution">
    <text evidence="1">The sequence shown here is derived from an EMBL/GenBank/DDBJ whole genome shotgun (WGS) entry which is preliminary data.</text>
</comment>
<dbReference type="OrthoDB" id="3255261at2759"/>
<name>A0A4Y9ZXG6_9AGAM</name>
<dbReference type="Proteomes" id="UP000298061">
    <property type="component" value="Unassembled WGS sequence"/>
</dbReference>
<protein>
    <submittedName>
        <fullName evidence="1">Uncharacterized protein</fullName>
    </submittedName>
</protein>
<evidence type="ECO:0000313" key="2">
    <source>
        <dbReference type="Proteomes" id="UP000298061"/>
    </source>
</evidence>
<keyword evidence="2" id="KW-1185">Reference proteome</keyword>
<evidence type="ECO:0000313" key="1">
    <source>
        <dbReference type="EMBL" id="TFY79556.1"/>
    </source>
</evidence>
<sequence length="162" mass="18256">MKVDDGRVFVDLVHETSECFGNWSPNQSVKVGDYGVLNRKTAEFEKEGSIYDADFRPELQIGKNHPVLEGATEGQYIIVSRGCSAEAFDADFSEKHPEIVDSTIKGRWRITGKKGAIVVLIKPKEFRIQDKGKLLPHLSLFLKRKCLVTSIFTCPMFALCEF</sequence>
<dbReference type="STRING" id="135208.A0A4Y9ZXG6"/>
<dbReference type="EMBL" id="SFCI01000481">
    <property type="protein sequence ID" value="TFY79556.1"/>
    <property type="molecule type" value="Genomic_DNA"/>
</dbReference>
<accession>A0A4Y9ZXG6</accession>
<gene>
    <name evidence="1" type="ORF">EWM64_g4457</name>
</gene>